<reference evidence="6" key="1">
    <citation type="submission" date="2021-01" db="EMBL/GenBank/DDBJ databases">
        <title>Genome public.</title>
        <authorList>
            <person name="Liu C."/>
            <person name="Sun Q."/>
        </authorList>
    </citation>
    <scope>NUCLEOTIDE SEQUENCE</scope>
    <source>
        <strain evidence="6">M6</strain>
    </source>
</reference>
<evidence type="ECO:0000313" key="6">
    <source>
        <dbReference type="EMBL" id="MBK6088669.1"/>
    </source>
</evidence>
<dbReference type="GO" id="GO:0009247">
    <property type="term" value="P:glycolipid biosynthetic process"/>
    <property type="evidence" value="ECO:0007669"/>
    <property type="project" value="InterPro"/>
</dbReference>
<comment type="caution">
    <text evidence="6">The sequence shown here is derived from an EMBL/GenBank/DDBJ whole genome shotgun (WGS) entry which is preliminary data.</text>
</comment>
<protein>
    <submittedName>
        <fullName evidence="6">Glycosyltransferase</fullName>
    </submittedName>
</protein>
<evidence type="ECO:0000256" key="2">
    <source>
        <dbReference type="ARBA" id="ARBA00022676"/>
    </source>
</evidence>
<dbReference type="Proteomes" id="UP000633365">
    <property type="component" value="Unassembled WGS sequence"/>
</dbReference>
<dbReference type="PANTHER" id="PTHR43025:SF3">
    <property type="entry name" value="MONOGALACTOSYLDIACYLGLYCEROL SYNTHASE 1, CHLOROPLASTIC"/>
    <property type="match status" value="1"/>
</dbReference>
<dbReference type="InterPro" id="IPR009695">
    <property type="entry name" value="Diacylglyc_glucosyltr_N"/>
</dbReference>
<proteinExistence type="inferred from homology"/>
<dbReference type="InterPro" id="IPR001296">
    <property type="entry name" value="Glyco_trans_1"/>
</dbReference>
<evidence type="ECO:0000259" key="4">
    <source>
        <dbReference type="Pfam" id="PF00534"/>
    </source>
</evidence>
<keyword evidence="7" id="KW-1185">Reference proteome</keyword>
<gene>
    <name evidence="6" type="ORF">JKK62_08405</name>
</gene>
<accession>A0A934WRK2</accession>
<evidence type="ECO:0000313" key="7">
    <source>
        <dbReference type="Proteomes" id="UP000633365"/>
    </source>
</evidence>
<keyword evidence="3" id="KW-0808">Transferase</keyword>
<dbReference type="Gene3D" id="3.40.50.2000">
    <property type="entry name" value="Glycogen Phosphorylase B"/>
    <property type="match status" value="1"/>
</dbReference>
<dbReference type="PANTHER" id="PTHR43025">
    <property type="entry name" value="MONOGALACTOSYLDIACYLGLYCEROL SYNTHASE"/>
    <property type="match status" value="1"/>
</dbReference>
<dbReference type="AlphaFoldDB" id="A0A934WRK2"/>
<dbReference type="Pfam" id="PF06925">
    <property type="entry name" value="MGDG_synth"/>
    <property type="match status" value="1"/>
</dbReference>
<dbReference type="Pfam" id="PF00534">
    <property type="entry name" value="Glycos_transf_1"/>
    <property type="match status" value="1"/>
</dbReference>
<dbReference type="EMBL" id="JAEQMG010000073">
    <property type="protein sequence ID" value="MBK6088669.1"/>
    <property type="molecule type" value="Genomic_DNA"/>
</dbReference>
<feature type="domain" description="Glycosyl transferase family 1" evidence="4">
    <location>
        <begin position="198"/>
        <end position="350"/>
    </location>
</feature>
<dbReference type="InterPro" id="IPR050519">
    <property type="entry name" value="Glycosyltransf_28_UgtP"/>
</dbReference>
<evidence type="ECO:0000256" key="3">
    <source>
        <dbReference type="ARBA" id="ARBA00022679"/>
    </source>
</evidence>
<dbReference type="RefSeq" id="WP_201427538.1">
    <property type="nucleotide sequence ID" value="NZ_JAEQMG010000073.1"/>
</dbReference>
<sequence>MNILIFTASTGGGHKRAAAAIEAKIQSTSPETTVNVVDGMKAIGKFYDKTVCKGYHIMATKTPSVYGKLYRLTDESKPIAKAVVKSNEIMATKLLEVIEKYNPDIIIICHAFITNMVSRLKGKGKIHAKVISLITDYDSHRTYISPNIDAFVLAEPQMKRKLCEEYDVPESKIFPLGIPTFDRFSVSETKEEICHRERLNPDYPIVLMMAGSFGVTGVLDFYEQLAKKSEKIQIVVITGRNIRLFDHLDKKIQELGTSKNTKLLYFVDNVEDYMHIADLIVTKPGGLTVTESIACSLPMAIYSAFPGQEADNVDFLLKQNAAFLVDKKNGADEILELLRSPERLSAMKESCRRLALPNAAEDIFNLAKKLYGEDNI</sequence>
<feature type="domain" description="Diacylglycerol glucosyltransferase N-terminal" evidence="5">
    <location>
        <begin position="14"/>
        <end position="179"/>
    </location>
</feature>
<comment type="similarity">
    <text evidence="1">Belongs to the glycosyltransferase 28 family.</text>
</comment>
<organism evidence="6 7">
    <name type="scientific">Ruminococcus difficilis</name>
    <dbReference type="NCBI Taxonomy" id="2763069"/>
    <lineage>
        <taxon>Bacteria</taxon>
        <taxon>Bacillati</taxon>
        <taxon>Bacillota</taxon>
        <taxon>Clostridia</taxon>
        <taxon>Eubacteriales</taxon>
        <taxon>Oscillospiraceae</taxon>
        <taxon>Ruminococcus</taxon>
    </lineage>
</organism>
<name>A0A934WRK2_9FIRM</name>
<evidence type="ECO:0000256" key="1">
    <source>
        <dbReference type="ARBA" id="ARBA00006962"/>
    </source>
</evidence>
<dbReference type="GO" id="GO:0016020">
    <property type="term" value="C:membrane"/>
    <property type="evidence" value="ECO:0007669"/>
    <property type="project" value="GOC"/>
</dbReference>
<dbReference type="SUPFAM" id="SSF53756">
    <property type="entry name" value="UDP-Glycosyltransferase/glycogen phosphorylase"/>
    <property type="match status" value="1"/>
</dbReference>
<dbReference type="GO" id="GO:0016758">
    <property type="term" value="F:hexosyltransferase activity"/>
    <property type="evidence" value="ECO:0007669"/>
    <property type="project" value="InterPro"/>
</dbReference>
<keyword evidence="2" id="KW-0328">Glycosyltransferase</keyword>
<evidence type="ECO:0000259" key="5">
    <source>
        <dbReference type="Pfam" id="PF06925"/>
    </source>
</evidence>